<accession>A0ABT0J6V7</accession>
<protein>
    <submittedName>
        <fullName evidence="2">Helix-turn-helix domain-containing protein</fullName>
    </submittedName>
</protein>
<name>A0ABT0J6V7_9MICO</name>
<organism evidence="2 3">
    <name type="scientific">Isoptericola peretonis</name>
    <dbReference type="NCBI Taxonomy" id="2918523"/>
    <lineage>
        <taxon>Bacteria</taxon>
        <taxon>Bacillati</taxon>
        <taxon>Actinomycetota</taxon>
        <taxon>Actinomycetes</taxon>
        <taxon>Micrococcales</taxon>
        <taxon>Promicromonosporaceae</taxon>
        <taxon>Isoptericola</taxon>
    </lineage>
</organism>
<gene>
    <name evidence="2" type="ORF">M1843_15775</name>
</gene>
<evidence type="ECO:0000259" key="1">
    <source>
        <dbReference type="Pfam" id="PF12728"/>
    </source>
</evidence>
<dbReference type="InterPro" id="IPR010093">
    <property type="entry name" value="SinI_DNA-bd"/>
</dbReference>
<dbReference type="RefSeq" id="WP_416345061.1">
    <property type="nucleotide sequence ID" value="NZ_JALQCY010000005.1"/>
</dbReference>
<comment type="caution">
    <text evidence="2">The sequence shown here is derived from an EMBL/GenBank/DDBJ whole genome shotgun (WGS) entry which is preliminary data.</text>
</comment>
<proteinExistence type="predicted"/>
<evidence type="ECO:0000313" key="2">
    <source>
        <dbReference type="EMBL" id="MCK9795209.1"/>
    </source>
</evidence>
<dbReference type="EMBL" id="JALQCY010000005">
    <property type="protein sequence ID" value="MCK9795209.1"/>
    <property type="molecule type" value="Genomic_DNA"/>
</dbReference>
<feature type="domain" description="Helix-turn-helix" evidence="1">
    <location>
        <begin position="18"/>
        <end position="67"/>
    </location>
</feature>
<evidence type="ECO:0000313" key="3">
    <source>
        <dbReference type="Proteomes" id="UP001651050"/>
    </source>
</evidence>
<keyword evidence="3" id="KW-1185">Reference proteome</keyword>
<dbReference type="Proteomes" id="UP001651050">
    <property type="component" value="Unassembled WGS sequence"/>
</dbReference>
<reference evidence="2 3" key="1">
    <citation type="submission" date="2022-02" db="EMBL/GenBank/DDBJ databases">
        <title>The car tank lid bacteriome: a reservoir of bacteria with potential in bioremediation of fuel.</title>
        <authorList>
            <person name="Vidal-Verdu A."/>
            <person name="Gomez-Martinez D."/>
            <person name="Latorre-Perez A."/>
            <person name="Pereto J."/>
            <person name="Porcar M."/>
        </authorList>
    </citation>
    <scope>NUCLEOTIDE SEQUENCE [LARGE SCALE GENOMIC DNA]</scope>
    <source>
        <strain evidence="2 3">4D.3</strain>
    </source>
</reference>
<dbReference type="Pfam" id="PF12728">
    <property type="entry name" value="HTH_17"/>
    <property type="match status" value="1"/>
</dbReference>
<dbReference type="NCBIfam" id="TIGR01764">
    <property type="entry name" value="excise"/>
    <property type="match status" value="1"/>
</dbReference>
<dbReference type="InterPro" id="IPR041657">
    <property type="entry name" value="HTH_17"/>
</dbReference>
<sequence>MTSKDNHDFVAADEPPLVYSVEEAAEVLRISRDTTYELLRSGQLRSMKVGRRRLIPAVAIHEYIRTRLAVTA</sequence>